<protein>
    <recommendedName>
        <fullName evidence="1">DUF1559 domain-containing protein</fullName>
    </recommendedName>
</protein>
<evidence type="ECO:0000259" key="1">
    <source>
        <dbReference type="Pfam" id="PF07596"/>
    </source>
</evidence>
<gene>
    <name evidence="2" type="ORF">GMBLW1_45880</name>
</gene>
<dbReference type="PANTHER" id="PTHR30093">
    <property type="entry name" value="GENERAL SECRETION PATHWAY PROTEIN G"/>
    <property type="match status" value="1"/>
</dbReference>
<dbReference type="KEGG" id="tim:GMBLW1_45880"/>
<dbReference type="EMBL" id="LR593887">
    <property type="protein sequence ID" value="VTS06571.1"/>
    <property type="molecule type" value="Genomic_DNA"/>
</dbReference>
<dbReference type="Pfam" id="PF07596">
    <property type="entry name" value="SBP_bac_10"/>
    <property type="match status" value="1"/>
</dbReference>
<dbReference type="RefSeq" id="WP_232056293.1">
    <property type="nucleotide sequence ID" value="NZ_LR593887.1"/>
</dbReference>
<proteinExistence type="predicted"/>
<evidence type="ECO:0000313" key="2">
    <source>
        <dbReference type="EMBL" id="VIP04605.1"/>
    </source>
</evidence>
<keyword evidence="3" id="KW-1185">Reference proteome</keyword>
<accession>A0A6C2YUL3</accession>
<dbReference type="InterPro" id="IPR045584">
    <property type="entry name" value="Pilin-like"/>
</dbReference>
<dbReference type="InterPro" id="IPR011453">
    <property type="entry name" value="DUF1559"/>
</dbReference>
<organism evidence="2">
    <name type="scientific">Tuwongella immobilis</name>
    <dbReference type="NCBI Taxonomy" id="692036"/>
    <lineage>
        <taxon>Bacteria</taxon>
        <taxon>Pseudomonadati</taxon>
        <taxon>Planctomycetota</taxon>
        <taxon>Planctomycetia</taxon>
        <taxon>Gemmatales</taxon>
        <taxon>Gemmataceae</taxon>
        <taxon>Tuwongella</taxon>
    </lineage>
</organism>
<sequence length="580" mass="62777">MESRSCRIVGIALAIGMLLQSGARAGGLEYISGQSLGFMHMRATDMWNSPSMELVRNVVLKAGREAISAYDNRFAPKPSSIREVTMVVLPSDDPKNREGFDLVVIVTTATPINPMAAMRTLAADAKPIRGDMPLFSSQEWESLFAFPNRTTMLVGPGRAVRLALAKQAPMGELADAVKAAESQMMTMSIRGSLIETVAAAMMPPVGMPARQIPGDAPPKAPEPMALPEWVKSLRQITLTLNETKQIDVKLTTRFADAESAQTAETAIRMAQKMAAAQMGEAKREFVEMLSNLPVKDGITPLSELPKALASAMALGSINELSQKVAEFPIDVTGSEIRAAITLPGGKSGTVVMTTALAAGFLLPAVQKTRAAAQSMAMSNNFKQVGLAMHNYESAYGYFPAAAIRDAKGKPLLSWRVAILPFIEQDNLYRQFKLDEPWDSEHNKKLIPLMPSIYLHPMRPETENGKTHVCVFVGDASTMKGIKVATLFSDPRGNRITNVTDGTSNSFMVAEARDPVIWTRPDMELEVQPGKPLPKLGGGMPGKILVGFADGSVRWILDNVSDDVLRQYIGINDGIPAPELK</sequence>
<dbReference type="SUPFAM" id="SSF54523">
    <property type="entry name" value="Pili subunits"/>
    <property type="match status" value="1"/>
</dbReference>
<dbReference type="InParanoid" id="A0A6C2YUL3"/>
<dbReference type="PANTHER" id="PTHR30093:SF2">
    <property type="entry name" value="TYPE II SECRETION SYSTEM PROTEIN H"/>
    <property type="match status" value="1"/>
</dbReference>
<dbReference type="EMBL" id="LR586016">
    <property type="protein sequence ID" value="VIP04605.1"/>
    <property type="molecule type" value="Genomic_DNA"/>
</dbReference>
<feature type="domain" description="DUF1559" evidence="1">
    <location>
        <begin position="366"/>
        <end position="516"/>
    </location>
</feature>
<reference evidence="2" key="1">
    <citation type="submission" date="2019-04" db="EMBL/GenBank/DDBJ databases">
        <authorList>
            <consortium name="Science for Life Laboratories"/>
        </authorList>
    </citation>
    <scope>NUCLEOTIDE SEQUENCE</scope>
    <source>
        <strain evidence="2">MBLW1</strain>
    </source>
</reference>
<dbReference type="AlphaFoldDB" id="A0A6C2YUL3"/>
<dbReference type="Proteomes" id="UP000464378">
    <property type="component" value="Chromosome"/>
</dbReference>
<evidence type="ECO:0000313" key="3">
    <source>
        <dbReference type="Proteomes" id="UP000464378"/>
    </source>
</evidence>
<name>A0A6C2YUL3_9BACT</name>